<dbReference type="AlphaFoldDB" id="A0A6M3KFL6"/>
<sequence length="78" mass="8910">MSGTRIQLDLFIPKQKSDTDNAIISALFAQQLFPAIKKIKVYATKINEGKANEEMTIRAVWHKCYHDEGKSCEPEQEI</sequence>
<evidence type="ECO:0000313" key="1">
    <source>
        <dbReference type="EMBL" id="QJA64880.1"/>
    </source>
</evidence>
<evidence type="ECO:0000313" key="2">
    <source>
        <dbReference type="EMBL" id="QJA80739.1"/>
    </source>
</evidence>
<dbReference type="EMBL" id="MT142433">
    <property type="protein sequence ID" value="QJA80739.1"/>
    <property type="molecule type" value="Genomic_DNA"/>
</dbReference>
<organism evidence="2">
    <name type="scientific">viral metagenome</name>
    <dbReference type="NCBI Taxonomy" id="1070528"/>
    <lineage>
        <taxon>unclassified sequences</taxon>
        <taxon>metagenomes</taxon>
        <taxon>organismal metagenomes</taxon>
    </lineage>
</organism>
<name>A0A6M3KFL6_9ZZZZ</name>
<protein>
    <submittedName>
        <fullName evidence="2">Uncharacterized protein</fullName>
    </submittedName>
</protein>
<dbReference type="EMBL" id="MT141528">
    <property type="protein sequence ID" value="QJA64880.1"/>
    <property type="molecule type" value="Genomic_DNA"/>
</dbReference>
<gene>
    <name evidence="2" type="ORF">MM415A00666_0021</name>
    <name evidence="1" type="ORF">MM415B00458_0031</name>
</gene>
<accession>A0A6M3KFL6</accession>
<reference evidence="2" key="1">
    <citation type="submission" date="2020-03" db="EMBL/GenBank/DDBJ databases">
        <title>The deep terrestrial virosphere.</title>
        <authorList>
            <person name="Holmfeldt K."/>
            <person name="Nilsson E."/>
            <person name="Simone D."/>
            <person name="Lopez-Fernandez M."/>
            <person name="Wu X."/>
            <person name="de Brujin I."/>
            <person name="Lundin D."/>
            <person name="Andersson A."/>
            <person name="Bertilsson S."/>
            <person name="Dopson M."/>
        </authorList>
    </citation>
    <scope>NUCLEOTIDE SEQUENCE</scope>
    <source>
        <strain evidence="2">MM415A00666</strain>
        <strain evidence="1">MM415B00458</strain>
    </source>
</reference>
<proteinExistence type="predicted"/>